<dbReference type="Proteomes" id="UP001437256">
    <property type="component" value="Unassembled WGS sequence"/>
</dbReference>
<proteinExistence type="predicted"/>
<reference evidence="2 3" key="1">
    <citation type="submission" date="2024-05" db="EMBL/GenBank/DDBJ databases">
        <title>A draft genome resource for the thread blight pathogen Marasmius tenuissimus strain MS-2.</title>
        <authorList>
            <person name="Yulfo-Soto G.E."/>
            <person name="Baruah I.K."/>
            <person name="Amoako-Attah I."/>
            <person name="Bukari Y."/>
            <person name="Meinhardt L.W."/>
            <person name="Bailey B.A."/>
            <person name="Cohen S.P."/>
        </authorList>
    </citation>
    <scope>NUCLEOTIDE SEQUENCE [LARGE SCALE GENOMIC DNA]</scope>
    <source>
        <strain evidence="2 3">MS-2</strain>
    </source>
</reference>
<comment type="caution">
    <text evidence="2">The sequence shown here is derived from an EMBL/GenBank/DDBJ whole genome shotgun (WGS) entry which is preliminary data.</text>
</comment>
<evidence type="ECO:0000313" key="2">
    <source>
        <dbReference type="EMBL" id="KAL0068423.1"/>
    </source>
</evidence>
<sequence>MSFPETTSVDLELEGVLGDHDLDTFTRYLGKLFANASADHGPRCITYLRFEQIHTSGVTISGSWNTTEKSTVSHDRPRPHFRCRMVRDTRRGMSVDRQGFLAILGSTPSLEILDISFSSLPQDVIVHHFGKCPLLHTIIIDQGCASDKIKSLSRSLPTSSSPTYQPSGDESQGEVEKRVDEQEIQLVDQPMVYPALTTIYVSRAVFSGNLLDLLIDSLQFRSGRGFPIKDVSLKECKHLSEDAVLRLKANVDASVEWDSYTACSYEVHHRELDGFYAGHFYDSESELTYLSDESDVSL</sequence>
<feature type="region of interest" description="Disordered" evidence="1">
    <location>
        <begin position="152"/>
        <end position="178"/>
    </location>
</feature>
<feature type="compositionally biased region" description="Low complexity" evidence="1">
    <location>
        <begin position="152"/>
        <end position="163"/>
    </location>
</feature>
<evidence type="ECO:0000313" key="3">
    <source>
        <dbReference type="Proteomes" id="UP001437256"/>
    </source>
</evidence>
<name>A0ABR3A4A6_9AGAR</name>
<evidence type="ECO:0000256" key="1">
    <source>
        <dbReference type="SAM" id="MobiDB-lite"/>
    </source>
</evidence>
<organism evidence="2 3">
    <name type="scientific">Marasmius tenuissimus</name>
    <dbReference type="NCBI Taxonomy" id="585030"/>
    <lineage>
        <taxon>Eukaryota</taxon>
        <taxon>Fungi</taxon>
        <taxon>Dikarya</taxon>
        <taxon>Basidiomycota</taxon>
        <taxon>Agaricomycotina</taxon>
        <taxon>Agaricomycetes</taxon>
        <taxon>Agaricomycetidae</taxon>
        <taxon>Agaricales</taxon>
        <taxon>Marasmiineae</taxon>
        <taxon>Marasmiaceae</taxon>
        <taxon>Marasmius</taxon>
    </lineage>
</organism>
<keyword evidence="3" id="KW-1185">Reference proteome</keyword>
<gene>
    <name evidence="2" type="ORF">AAF712_004501</name>
</gene>
<protein>
    <submittedName>
        <fullName evidence="2">Uncharacterized protein</fullName>
    </submittedName>
</protein>
<accession>A0ABR3A4A6</accession>
<dbReference type="EMBL" id="JBBXMP010000018">
    <property type="protein sequence ID" value="KAL0068423.1"/>
    <property type="molecule type" value="Genomic_DNA"/>
</dbReference>